<protein>
    <submittedName>
        <fullName evidence="5">Transcriptional regulator SlyA</fullName>
    </submittedName>
</protein>
<dbReference type="AlphaFoldDB" id="A0A1J5TRS9"/>
<dbReference type="Pfam" id="PF01047">
    <property type="entry name" value="MarR"/>
    <property type="match status" value="1"/>
</dbReference>
<evidence type="ECO:0000313" key="5">
    <source>
        <dbReference type="EMBL" id="OIR14710.1"/>
    </source>
</evidence>
<keyword evidence="2" id="KW-0238">DNA-binding</keyword>
<dbReference type="SUPFAM" id="SSF46785">
    <property type="entry name" value="Winged helix' DNA-binding domain"/>
    <property type="match status" value="1"/>
</dbReference>
<evidence type="ECO:0000256" key="3">
    <source>
        <dbReference type="ARBA" id="ARBA00023163"/>
    </source>
</evidence>
<sequence length="143" mass="16333">MKPLDEQFAETLHLVAHAWRTELDRRLRPLGFSHSRWLLLMHLSRHDGCTHCELAQHMGIEAATLVKQVDHMEQEGLLKRCGSETDRRVKHLYLSPDGKKAVEIIRSNAAELRKEILEGSSKEDIGVAIAVLQNVRDKLAREP</sequence>
<dbReference type="PANTHER" id="PTHR42756">
    <property type="entry name" value="TRANSCRIPTIONAL REGULATOR, MARR"/>
    <property type="match status" value="1"/>
</dbReference>
<proteinExistence type="predicted"/>
<organism evidence="5">
    <name type="scientific">mine drainage metagenome</name>
    <dbReference type="NCBI Taxonomy" id="410659"/>
    <lineage>
        <taxon>unclassified sequences</taxon>
        <taxon>metagenomes</taxon>
        <taxon>ecological metagenomes</taxon>
    </lineage>
</organism>
<dbReference type="PROSITE" id="PS50995">
    <property type="entry name" value="HTH_MARR_2"/>
    <property type="match status" value="1"/>
</dbReference>
<dbReference type="PROSITE" id="PS01117">
    <property type="entry name" value="HTH_MARR_1"/>
    <property type="match status" value="1"/>
</dbReference>
<evidence type="ECO:0000259" key="4">
    <source>
        <dbReference type="PROSITE" id="PS50995"/>
    </source>
</evidence>
<gene>
    <name evidence="5" type="primary">slyA_3</name>
    <name evidence="5" type="ORF">GALL_45160</name>
</gene>
<keyword evidence="3" id="KW-0804">Transcription</keyword>
<dbReference type="InterPro" id="IPR023187">
    <property type="entry name" value="Tscrpt_reg_MarR-type_CS"/>
</dbReference>
<dbReference type="GO" id="GO:0003700">
    <property type="term" value="F:DNA-binding transcription factor activity"/>
    <property type="evidence" value="ECO:0007669"/>
    <property type="project" value="InterPro"/>
</dbReference>
<dbReference type="InterPro" id="IPR000835">
    <property type="entry name" value="HTH_MarR-typ"/>
</dbReference>
<reference evidence="5" key="1">
    <citation type="submission" date="2016-10" db="EMBL/GenBank/DDBJ databases">
        <title>Sequence of Gallionella enrichment culture.</title>
        <authorList>
            <person name="Poehlein A."/>
            <person name="Muehling M."/>
            <person name="Daniel R."/>
        </authorList>
    </citation>
    <scope>NUCLEOTIDE SEQUENCE</scope>
</reference>
<keyword evidence="1" id="KW-0805">Transcription regulation</keyword>
<dbReference type="SMART" id="SM00347">
    <property type="entry name" value="HTH_MARR"/>
    <property type="match status" value="1"/>
</dbReference>
<dbReference type="InterPro" id="IPR036388">
    <property type="entry name" value="WH-like_DNA-bd_sf"/>
</dbReference>
<dbReference type="EMBL" id="MLJW01000011">
    <property type="protein sequence ID" value="OIR14710.1"/>
    <property type="molecule type" value="Genomic_DNA"/>
</dbReference>
<evidence type="ECO:0000256" key="2">
    <source>
        <dbReference type="ARBA" id="ARBA00023125"/>
    </source>
</evidence>
<name>A0A1J5TRS9_9ZZZZ</name>
<comment type="caution">
    <text evidence="5">The sequence shown here is derived from an EMBL/GenBank/DDBJ whole genome shotgun (WGS) entry which is preliminary data.</text>
</comment>
<evidence type="ECO:0000256" key="1">
    <source>
        <dbReference type="ARBA" id="ARBA00023015"/>
    </source>
</evidence>
<dbReference type="PANTHER" id="PTHR42756:SF1">
    <property type="entry name" value="TRANSCRIPTIONAL REPRESSOR OF EMRAB OPERON"/>
    <property type="match status" value="1"/>
</dbReference>
<feature type="domain" description="HTH marR-type" evidence="4">
    <location>
        <begin position="5"/>
        <end position="141"/>
    </location>
</feature>
<dbReference type="GO" id="GO:0003677">
    <property type="term" value="F:DNA binding"/>
    <property type="evidence" value="ECO:0007669"/>
    <property type="project" value="UniProtKB-KW"/>
</dbReference>
<dbReference type="InterPro" id="IPR036390">
    <property type="entry name" value="WH_DNA-bd_sf"/>
</dbReference>
<accession>A0A1J5TRS9</accession>
<dbReference type="PRINTS" id="PR00598">
    <property type="entry name" value="HTHMARR"/>
</dbReference>
<dbReference type="Gene3D" id="1.10.10.10">
    <property type="entry name" value="Winged helix-like DNA-binding domain superfamily/Winged helix DNA-binding domain"/>
    <property type="match status" value="1"/>
</dbReference>